<evidence type="ECO:0000256" key="2">
    <source>
        <dbReference type="ARBA" id="ARBA00022771"/>
    </source>
</evidence>
<dbReference type="Gene3D" id="3.30.160.60">
    <property type="entry name" value="Classic Zinc Finger"/>
    <property type="match status" value="1"/>
</dbReference>
<dbReference type="InterPro" id="IPR013083">
    <property type="entry name" value="Znf_RING/FYVE/PHD"/>
</dbReference>
<dbReference type="Pfam" id="PF00643">
    <property type="entry name" value="zf-B_box"/>
    <property type="match status" value="1"/>
</dbReference>
<dbReference type="SUPFAM" id="SSF57845">
    <property type="entry name" value="B-box zinc-binding domain"/>
    <property type="match status" value="1"/>
</dbReference>
<dbReference type="KEGG" id="ccan:109687583"/>
<dbReference type="Gene3D" id="4.10.830.40">
    <property type="match status" value="1"/>
</dbReference>
<dbReference type="InterPro" id="IPR051051">
    <property type="entry name" value="E3_ubiq-ligase_TRIM/RNF"/>
</dbReference>
<evidence type="ECO:0000313" key="8">
    <source>
        <dbReference type="RefSeq" id="XP_020021114.1"/>
    </source>
</evidence>
<dbReference type="InterPro" id="IPR001841">
    <property type="entry name" value="Znf_RING"/>
</dbReference>
<evidence type="ECO:0000256" key="3">
    <source>
        <dbReference type="ARBA" id="ARBA00022833"/>
    </source>
</evidence>
<keyword evidence="1" id="KW-0479">Metal-binding</keyword>
<dbReference type="PROSITE" id="PS00518">
    <property type="entry name" value="ZF_RING_1"/>
    <property type="match status" value="1"/>
</dbReference>
<reference evidence="8" key="1">
    <citation type="submission" date="2025-08" db="UniProtKB">
        <authorList>
            <consortium name="RefSeq"/>
        </authorList>
    </citation>
    <scope>IDENTIFICATION</scope>
    <source>
        <tissue evidence="8">Leukocyte</tissue>
    </source>
</reference>
<dbReference type="CDD" id="cd19769">
    <property type="entry name" value="Bbox2_TRIM16-like"/>
    <property type="match status" value="1"/>
</dbReference>
<dbReference type="PANTHER" id="PTHR25465">
    <property type="entry name" value="B-BOX DOMAIN CONTAINING"/>
    <property type="match status" value="1"/>
</dbReference>
<dbReference type="AlphaFoldDB" id="A0A8B7UQF4"/>
<keyword evidence="2 4" id="KW-0863">Zinc-finger</keyword>
<keyword evidence="3" id="KW-0862">Zinc</keyword>
<feature type="domain" description="B box-type" evidence="7">
    <location>
        <begin position="250"/>
        <end position="290"/>
    </location>
</feature>
<evidence type="ECO:0000256" key="4">
    <source>
        <dbReference type="PROSITE-ProRule" id="PRU00024"/>
    </source>
</evidence>
<dbReference type="SMART" id="SM00336">
    <property type="entry name" value="BBOX"/>
    <property type="match status" value="2"/>
</dbReference>
<evidence type="ECO:0000256" key="1">
    <source>
        <dbReference type="ARBA" id="ARBA00022723"/>
    </source>
</evidence>
<sequence>MCQRPLCHPGQRNWSEESTWAEAECVTTQGAKLGQLSRKGGHKTAATGKGEEALIGPRKRAAKYLALSAMQKVSRPSQDQVPDLQIPAQPSRPPQGQVLTSNSGNLRMLEDQVLCPICLEVFCNPVTTACGHNFCMTCLQSFWDHQAAMGETHYCPQCREMFATRPHLSKNVILGEMVACFTQAKGQASRPLWKLAGPRDVPCDFCSPQKLRSVKSCLQCMASLCEKHLRSHFEDEVFQDHQLLEPVWDLKTRLCRKHRKLRRLYCRTEGSCVCGACLLEEHKNHDTTPVEEERARRE</sequence>
<accession>A0A8B7UQF4</accession>
<feature type="non-terminal residue" evidence="8">
    <location>
        <position position="298"/>
    </location>
</feature>
<feature type="region of interest" description="Disordered" evidence="5">
    <location>
        <begin position="73"/>
        <end position="102"/>
    </location>
</feature>
<dbReference type="OrthoDB" id="6105938at2759"/>
<protein>
    <submittedName>
        <fullName evidence="8">E3 ubiquitin/ISG15 ligase TRIM25-like</fullName>
    </submittedName>
</protein>
<dbReference type="PROSITE" id="PS50089">
    <property type="entry name" value="ZF_RING_2"/>
    <property type="match status" value="1"/>
</dbReference>
<dbReference type="RefSeq" id="XP_020021114.1">
    <property type="nucleotide sequence ID" value="XM_020165525.1"/>
</dbReference>
<dbReference type="PROSITE" id="PS50119">
    <property type="entry name" value="ZF_BBOX"/>
    <property type="match status" value="1"/>
</dbReference>
<organism evidence="8">
    <name type="scientific">Castor canadensis</name>
    <name type="common">American beaver</name>
    <dbReference type="NCBI Taxonomy" id="51338"/>
    <lineage>
        <taxon>Eukaryota</taxon>
        <taxon>Metazoa</taxon>
        <taxon>Chordata</taxon>
        <taxon>Craniata</taxon>
        <taxon>Vertebrata</taxon>
        <taxon>Euteleostomi</taxon>
        <taxon>Mammalia</taxon>
        <taxon>Eutheria</taxon>
        <taxon>Euarchontoglires</taxon>
        <taxon>Glires</taxon>
        <taxon>Rodentia</taxon>
        <taxon>Castorimorpha</taxon>
        <taxon>Castoridae</taxon>
        <taxon>Castor</taxon>
    </lineage>
</organism>
<gene>
    <name evidence="8" type="primary">LOC109687583</name>
</gene>
<dbReference type="SMART" id="SM00184">
    <property type="entry name" value="RING"/>
    <property type="match status" value="1"/>
</dbReference>
<dbReference type="Gene3D" id="3.30.40.10">
    <property type="entry name" value="Zinc/RING finger domain, C3HC4 (zinc finger)"/>
    <property type="match status" value="1"/>
</dbReference>
<dbReference type="SUPFAM" id="SSF57850">
    <property type="entry name" value="RING/U-box"/>
    <property type="match status" value="1"/>
</dbReference>
<proteinExistence type="predicted"/>
<dbReference type="GO" id="GO:0008270">
    <property type="term" value="F:zinc ion binding"/>
    <property type="evidence" value="ECO:0007669"/>
    <property type="project" value="UniProtKB-KW"/>
</dbReference>
<dbReference type="InterPro" id="IPR000315">
    <property type="entry name" value="Znf_B-box"/>
</dbReference>
<evidence type="ECO:0000256" key="5">
    <source>
        <dbReference type="SAM" id="MobiDB-lite"/>
    </source>
</evidence>
<feature type="domain" description="RING-type" evidence="6">
    <location>
        <begin position="115"/>
        <end position="159"/>
    </location>
</feature>
<dbReference type="Pfam" id="PF15227">
    <property type="entry name" value="zf-C3HC4_4"/>
    <property type="match status" value="1"/>
</dbReference>
<evidence type="ECO:0000259" key="7">
    <source>
        <dbReference type="PROSITE" id="PS50119"/>
    </source>
</evidence>
<name>A0A8B7UQF4_CASCN</name>
<evidence type="ECO:0000259" key="6">
    <source>
        <dbReference type="PROSITE" id="PS50089"/>
    </source>
</evidence>
<dbReference type="InterPro" id="IPR017907">
    <property type="entry name" value="Znf_RING_CS"/>
</dbReference>
<dbReference type="PANTHER" id="PTHR25465:SF34">
    <property type="entry name" value="TRIPARTITE MOTIF-CONTAINING 80"/>
    <property type="match status" value="1"/>
</dbReference>